<proteinExistence type="predicted"/>
<protein>
    <submittedName>
        <fullName evidence="2">Uncharacterized protein</fullName>
    </submittedName>
</protein>
<name>A0A0M0BSB6_9ARCH</name>
<dbReference type="Proteomes" id="UP000037210">
    <property type="component" value="Unassembled WGS sequence"/>
</dbReference>
<reference evidence="2 3" key="1">
    <citation type="submission" date="2015-06" db="EMBL/GenBank/DDBJ databases">
        <title>New insights into the roles of widespread benthic archaea in carbon and nitrogen cycling.</title>
        <authorList>
            <person name="Lazar C.S."/>
            <person name="Baker B.J."/>
            <person name="Seitz K.W."/>
            <person name="Hyde A.S."/>
            <person name="Dick G.J."/>
            <person name="Hinrichs K.-U."/>
            <person name="Teske A.P."/>
        </authorList>
    </citation>
    <scope>NUCLEOTIDE SEQUENCE [LARGE SCALE GENOMIC DNA]</scope>
    <source>
        <strain evidence="2">DG-45</strain>
    </source>
</reference>
<sequence length="134" mass="14382">MELWGHPWWILGLYSLAALFMLLSALFLASYRALRRGSLPRSAGAALSSNPMESTALGYTALEGVALRSSAGASGSRLGPWVTRIFIAIVLQCAAIYLISTYPGMGSPFWLGVALHGFTYGSAAVYYVSWGEEP</sequence>
<organism evidence="2 3">
    <name type="scientific">miscellaneous Crenarchaeota group-15 archaeon DG-45</name>
    <dbReference type="NCBI Taxonomy" id="1685127"/>
    <lineage>
        <taxon>Archaea</taxon>
        <taxon>Candidatus Bathyarchaeota</taxon>
        <taxon>MCG-15</taxon>
    </lineage>
</organism>
<feature type="transmembrane region" description="Helical" evidence="1">
    <location>
        <begin position="6"/>
        <end position="31"/>
    </location>
</feature>
<feature type="transmembrane region" description="Helical" evidence="1">
    <location>
        <begin position="85"/>
        <end position="103"/>
    </location>
</feature>
<evidence type="ECO:0000313" key="2">
    <source>
        <dbReference type="EMBL" id="KON31280.1"/>
    </source>
</evidence>
<keyword evidence="1" id="KW-1133">Transmembrane helix</keyword>
<dbReference type="EMBL" id="LFWZ01000008">
    <property type="protein sequence ID" value="KON31280.1"/>
    <property type="molecule type" value="Genomic_DNA"/>
</dbReference>
<evidence type="ECO:0000313" key="3">
    <source>
        <dbReference type="Proteomes" id="UP000037210"/>
    </source>
</evidence>
<keyword evidence="1" id="KW-0812">Transmembrane</keyword>
<accession>A0A0M0BSB6</accession>
<keyword evidence="1" id="KW-0472">Membrane</keyword>
<evidence type="ECO:0000256" key="1">
    <source>
        <dbReference type="SAM" id="Phobius"/>
    </source>
</evidence>
<dbReference type="AlphaFoldDB" id="A0A0M0BSB6"/>
<gene>
    <name evidence="2" type="ORF">AC482_01265</name>
</gene>
<feature type="transmembrane region" description="Helical" evidence="1">
    <location>
        <begin position="109"/>
        <end position="128"/>
    </location>
</feature>
<comment type="caution">
    <text evidence="2">The sequence shown here is derived from an EMBL/GenBank/DDBJ whole genome shotgun (WGS) entry which is preliminary data.</text>
</comment>